<dbReference type="Proteomes" id="UP000187013">
    <property type="component" value="Unassembled WGS sequence"/>
</dbReference>
<dbReference type="InterPro" id="IPR008978">
    <property type="entry name" value="HSP20-like_chaperone"/>
</dbReference>
<dbReference type="Pfam" id="PF00011">
    <property type="entry name" value="HSP20"/>
    <property type="match status" value="1"/>
</dbReference>
<dbReference type="AlphaFoldDB" id="A0A1Q3AFN2"/>
<dbReference type="OrthoDB" id="5511210at2759"/>
<dbReference type="EMBL" id="BDGX01000040">
    <property type="protein sequence ID" value="GAV54579.1"/>
    <property type="molecule type" value="Genomic_DNA"/>
</dbReference>
<dbReference type="InterPro" id="IPR002068">
    <property type="entry name" value="A-crystallin/Hsp20_dom"/>
</dbReference>
<evidence type="ECO:0000256" key="3">
    <source>
        <dbReference type="RuleBase" id="RU003616"/>
    </source>
</evidence>
<evidence type="ECO:0000313" key="7">
    <source>
        <dbReference type="Proteomes" id="UP000187013"/>
    </source>
</evidence>
<evidence type="ECO:0000313" key="6">
    <source>
        <dbReference type="EMBL" id="GAV54579.1"/>
    </source>
</evidence>
<protein>
    <recommendedName>
        <fullName evidence="5">SHSP domain-containing protein</fullName>
    </recommendedName>
</protein>
<dbReference type="PANTHER" id="PTHR11527">
    <property type="entry name" value="HEAT-SHOCK PROTEIN 20 FAMILY MEMBER"/>
    <property type="match status" value="1"/>
</dbReference>
<evidence type="ECO:0000256" key="2">
    <source>
        <dbReference type="PROSITE-ProRule" id="PRU00285"/>
    </source>
</evidence>
<evidence type="ECO:0000256" key="1">
    <source>
        <dbReference type="ARBA" id="ARBA00023016"/>
    </source>
</evidence>
<reference evidence="6 7" key="1">
    <citation type="submission" date="2016-08" db="EMBL/GenBank/DDBJ databases">
        <title>Draft genome sequence of allopolyploid Zygosaccharomyces rouxii.</title>
        <authorList>
            <person name="Watanabe J."/>
            <person name="Uehara K."/>
            <person name="Mogi Y."/>
            <person name="Tsukioka Y."/>
        </authorList>
    </citation>
    <scope>NUCLEOTIDE SEQUENCE [LARGE SCALE GENOMIC DNA]</scope>
    <source>
        <strain evidence="6 7">NBRC 110957</strain>
    </source>
</reference>
<evidence type="ECO:0000259" key="5">
    <source>
        <dbReference type="PROSITE" id="PS01031"/>
    </source>
</evidence>
<accession>A0A1Q3AFN2</accession>
<sequence>MFSTPFFDFFDNINNEVENVHRVLGYPRDRDYPLRRQLTSGGENGSGKIQKRSRKNNNQDSLSTRLNRWFEDDWSLSDLDLGPTNIVPPVDLFDHEKDYEVRINIPGVTDSKNINLEYHKDGNEIVVNGEVPSTITEHNRDNVKVKELVSGQFKRVITLPENPGVNAEEINANYKNGVLTLNIPKLEQTKDAGVRKIEVA</sequence>
<dbReference type="InterPro" id="IPR031107">
    <property type="entry name" value="Small_HSP"/>
</dbReference>
<dbReference type="CDD" id="cd06464">
    <property type="entry name" value="ACD_sHsps-like"/>
    <property type="match status" value="1"/>
</dbReference>
<feature type="region of interest" description="Disordered" evidence="4">
    <location>
        <begin position="33"/>
        <end position="60"/>
    </location>
</feature>
<dbReference type="SUPFAM" id="SSF49764">
    <property type="entry name" value="HSP20-like chaperones"/>
    <property type="match status" value="1"/>
</dbReference>
<comment type="similarity">
    <text evidence="2 3">Belongs to the small heat shock protein (HSP20) family.</text>
</comment>
<dbReference type="Gene3D" id="2.60.40.790">
    <property type="match status" value="1"/>
</dbReference>
<name>A0A1Q3AFN2_ZYGRO</name>
<proteinExistence type="inferred from homology"/>
<dbReference type="PROSITE" id="PS01031">
    <property type="entry name" value="SHSP"/>
    <property type="match status" value="1"/>
</dbReference>
<comment type="caution">
    <text evidence="6">The sequence shown here is derived from an EMBL/GenBank/DDBJ whole genome shotgun (WGS) entry which is preliminary data.</text>
</comment>
<organism evidence="6 7">
    <name type="scientific">Zygosaccharomyces rouxii</name>
    <dbReference type="NCBI Taxonomy" id="4956"/>
    <lineage>
        <taxon>Eukaryota</taxon>
        <taxon>Fungi</taxon>
        <taxon>Dikarya</taxon>
        <taxon>Ascomycota</taxon>
        <taxon>Saccharomycotina</taxon>
        <taxon>Saccharomycetes</taxon>
        <taxon>Saccharomycetales</taxon>
        <taxon>Saccharomycetaceae</taxon>
        <taxon>Zygosaccharomyces</taxon>
    </lineage>
</organism>
<gene>
    <name evidence="6" type="ORF">ZYGR_0AN00470</name>
</gene>
<feature type="domain" description="SHSP" evidence="5">
    <location>
        <begin position="81"/>
        <end position="200"/>
    </location>
</feature>
<evidence type="ECO:0000256" key="4">
    <source>
        <dbReference type="SAM" id="MobiDB-lite"/>
    </source>
</evidence>
<keyword evidence="1" id="KW-0346">Stress response</keyword>